<evidence type="ECO:0000313" key="1">
    <source>
        <dbReference type="EMBL" id="PWA49814.1"/>
    </source>
</evidence>
<keyword evidence="1" id="KW-0695">RNA-directed DNA polymerase</keyword>
<dbReference type="EMBL" id="PKPP01008770">
    <property type="protein sequence ID" value="PWA49814.1"/>
    <property type="molecule type" value="Genomic_DNA"/>
</dbReference>
<keyword evidence="2" id="KW-1185">Reference proteome</keyword>
<keyword evidence="1" id="KW-0548">Nucleotidyltransferase</keyword>
<organism evidence="1 2">
    <name type="scientific">Artemisia annua</name>
    <name type="common">Sweet wormwood</name>
    <dbReference type="NCBI Taxonomy" id="35608"/>
    <lineage>
        <taxon>Eukaryota</taxon>
        <taxon>Viridiplantae</taxon>
        <taxon>Streptophyta</taxon>
        <taxon>Embryophyta</taxon>
        <taxon>Tracheophyta</taxon>
        <taxon>Spermatophyta</taxon>
        <taxon>Magnoliopsida</taxon>
        <taxon>eudicotyledons</taxon>
        <taxon>Gunneridae</taxon>
        <taxon>Pentapetalae</taxon>
        <taxon>asterids</taxon>
        <taxon>campanulids</taxon>
        <taxon>Asterales</taxon>
        <taxon>Asteraceae</taxon>
        <taxon>Asteroideae</taxon>
        <taxon>Anthemideae</taxon>
        <taxon>Artemisiinae</taxon>
        <taxon>Artemisia</taxon>
    </lineage>
</organism>
<protein>
    <submittedName>
        <fullName evidence="1">Reverse transcriptase zinc-binding domain-containing protein</fullName>
    </submittedName>
</protein>
<sequence length="121" mass="13874">MATGIQEWYFRKEGSTFNPHEIYANHPEVFSMKVFHGGTFTPSPNRKYFGDTLLVYIDTQCPLISLVSTRAIHNAGISIHAKVADVILNNTWSWPYNWYSRFPNLGNVNVPIINDQLDSLR</sequence>
<accession>A0A2U1LLE3</accession>
<dbReference type="GO" id="GO:0003964">
    <property type="term" value="F:RNA-directed DNA polymerase activity"/>
    <property type="evidence" value="ECO:0007669"/>
    <property type="project" value="UniProtKB-KW"/>
</dbReference>
<keyword evidence="1" id="KW-0808">Transferase</keyword>
<name>A0A2U1LLE3_ARTAN</name>
<dbReference type="AlphaFoldDB" id="A0A2U1LLE3"/>
<evidence type="ECO:0000313" key="2">
    <source>
        <dbReference type="Proteomes" id="UP000245207"/>
    </source>
</evidence>
<gene>
    <name evidence="1" type="ORF">CTI12_AA478050</name>
</gene>
<comment type="caution">
    <text evidence="1">The sequence shown here is derived from an EMBL/GenBank/DDBJ whole genome shotgun (WGS) entry which is preliminary data.</text>
</comment>
<proteinExistence type="predicted"/>
<dbReference type="Proteomes" id="UP000245207">
    <property type="component" value="Unassembled WGS sequence"/>
</dbReference>
<reference evidence="1 2" key="1">
    <citation type="journal article" date="2018" name="Mol. Plant">
        <title>The genome of Artemisia annua provides insight into the evolution of Asteraceae family and artemisinin biosynthesis.</title>
        <authorList>
            <person name="Shen Q."/>
            <person name="Zhang L."/>
            <person name="Liao Z."/>
            <person name="Wang S."/>
            <person name="Yan T."/>
            <person name="Shi P."/>
            <person name="Liu M."/>
            <person name="Fu X."/>
            <person name="Pan Q."/>
            <person name="Wang Y."/>
            <person name="Lv Z."/>
            <person name="Lu X."/>
            <person name="Zhang F."/>
            <person name="Jiang W."/>
            <person name="Ma Y."/>
            <person name="Chen M."/>
            <person name="Hao X."/>
            <person name="Li L."/>
            <person name="Tang Y."/>
            <person name="Lv G."/>
            <person name="Zhou Y."/>
            <person name="Sun X."/>
            <person name="Brodelius P.E."/>
            <person name="Rose J.K.C."/>
            <person name="Tang K."/>
        </authorList>
    </citation>
    <scope>NUCLEOTIDE SEQUENCE [LARGE SCALE GENOMIC DNA]</scope>
    <source>
        <strain evidence="2">cv. Huhao1</strain>
        <tissue evidence="1">Leaf</tissue>
    </source>
</reference>